<proteinExistence type="inferred from homology"/>
<dbReference type="CTD" id="574537"/>
<comment type="similarity">
    <text evidence="2 9">Belongs to the UDP-glycosyltransferase family.</text>
</comment>
<dbReference type="InterPro" id="IPR035595">
    <property type="entry name" value="UDP_glycos_trans_CS"/>
</dbReference>
<dbReference type="RefSeq" id="XP_025029026.1">
    <property type="nucleotide sequence ID" value="XM_025173258.1"/>
</dbReference>
<organism evidence="11 13">
    <name type="scientific">Python bivittatus</name>
    <name type="common">Burmese python</name>
    <name type="synonym">Python molurus bivittatus</name>
    <dbReference type="NCBI Taxonomy" id="176946"/>
    <lineage>
        <taxon>Eukaryota</taxon>
        <taxon>Metazoa</taxon>
        <taxon>Chordata</taxon>
        <taxon>Craniata</taxon>
        <taxon>Vertebrata</taxon>
        <taxon>Euteleostomi</taxon>
        <taxon>Lepidosauria</taxon>
        <taxon>Squamata</taxon>
        <taxon>Bifurcata</taxon>
        <taxon>Unidentata</taxon>
        <taxon>Episquamata</taxon>
        <taxon>Toxicofera</taxon>
        <taxon>Serpentes</taxon>
        <taxon>Henophidia</taxon>
        <taxon>Pythonidae</taxon>
        <taxon>Python</taxon>
    </lineage>
</organism>
<evidence type="ECO:0000313" key="11">
    <source>
        <dbReference type="Proteomes" id="UP000695026"/>
    </source>
</evidence>
<dbReference type="KEGG" id="pbi:103057215"/>
<dbReference type="PROSITE" id="PS00375">
    <property type="entry name" value="UDPGT"/>
    <property type="match status" value="1"/>
</dbReference>
<dbReference type="InterPro" id="IPR002213">
    <property type="entry name" value="UDP_glucos_trans"/>
</dbReference>
<dbReference type="SUPFAM" id="SSF53756">
    <property type="entry name" value="UDP-Glycosyltransferase/glycogen phosphorylase"/>
    <property type="match status" value="1"/>
</dbReference>
<dbReference type="PANTHER" id="PTHR48043">
    <property type="entry name" value="EG:EG0003.4 PROTEIN-RELATED"/>
    <property type="match status" value="1"/>
</dbReference>
<reference evidence="12 13" key="1">
    <citation type="submission" date="2025-04" db="UniProtKB">
        <authorList>
            <consortium name="RefSeq"/>
        </authorList>
    </citation>
    <scope>IDENTIFICATION</scope>
    <source>
        <tissue evidence="12 13">Liver</tissue>
    </source>
</reference>
<accession>A0A9F5JB22</accession>
<dbReference type="GO" id="GO:0016020">
    <property type="term" value="C:membrane"/>
    <property type="evidence" value="ECO:0007669"/>
    <property type="project" value="UniProtKB-SubCell"/>
</dbReference>
<keyword evidence="6 10" id="KW-0812">Transmembrane</keyword>
<name>A0A9F5JB22_PYTBI</name>
<dbReference type="EC" id="2.4.1.17" evidence="3"/>
<keyword evidence="11" id="KW-1185">Reference proteome</keyword>
<protein>
    <recommendedName>
        <fullName evidence="3">glucuronosyltransferase</fullName>
        <ecNumber evidence="3">2.4.1.17</ecNumber>
    </recommendedName>
</protein>
<dbReference type="PANTHER" id="PTHR48043:SF140">
    <property type="entry name" value="UDP-GLUCURONOSYLTRANSFERASE 2A1"/>
    <property type="match status" value="1"/>
</dbReference>
<feature type="transmembrane region" description="Helical" evidence="10">
    <location>
        <begin position="509"/>
        <end position="533"/>
    </location>
</feature>
<dbReference type="FunFam" id="3.40.50.2000:FF:000081">
    <property type="entry name" value="UDP-glucuronosyltransferase 2A2"/>
    <property type="match status" value="1"/>
</dbReference>
<evidence type="ECO:0000256" key="5">
    <source>
        <dbReference type="ARBA" id="ARBA00022679"/>
    </source>
</evidence>
<evidence type="ECO:0000256" key="2">
    <source>
        <dbReference type="ARBA" id="ARBA00009995"/>
    </source>
</evidence>
<evidence type="ECO:0000313" key="12">
    <source>
        <dbReference type="RefSeq" id="XP_015745339.2"/>
    </source>
</evidence>
<evidence type="ECO:0000256" key="1">
    <source>
        <dbReference type="ARBA" id="ARBA00004370"/>
    </source>
</evidence>
<gene>
    <name evidence="12 13" type="primary">UGT2A2</name>
</gene>
<dbReference type="CDD" id="cd03784">
    <property type="entry name" value="GT1_Gtf-like"/>
    <property type="match status" value="1"/>
</dbReference>
<dbReference type="FunFam" id="3.40.50.2000:FF:000001">
    <property type="entry name" value="UDP-glucuronosyltransferase"/>
    <property type="match status" value="1"/>
</dbReference>
<evidence type="ECO:0000256" key="6">
    <source>
        <dbReference type="ARBA" id="ARBA00022692"/>
    </source>
</evidence>
<comment type="subcellular location">
    <subcellularLocation>
        <location evidence="1">Membrane</location>
    </subcellularLocation>
</comment>
<evidence type="ECO:0000256" key="7">
    <source>
        <dbReference type="ARBA" id="ARBA00022989"/>
    </source>
</evidence>
<dbReference type="Pfam" id="PF00201">
    <property type="entry name" value="UDPGT"/>
    <property type="match status" value="1"/>
</dbReference>
<keyword evidence="8 10" id="KW-0472">Membrane</keyword>
<dbReference type="GeneID" id="103057215"/>
<dbReference type="Gene3D" id="3.40.50.2000">
    <property type="entry name" value="Glycogen Phosphorylase B"/>
    <property type="match status" value="2"/>
</dbReference>
<evidence type="ECO:0000256" key="10">
    <source>
        <dbReference type="SAM" id="Phobius"/>
    </source>
</evidence>
<sequence>MAAQEKHIVTSSSARSAVIKLFIRLLTVQVMLVGNVLCGHVLIWPTEASHWLNVKIIIQELIDRDHHVSILVSTASIFITPGDISAAKFEVYPVPFTKEEFDSLITDIIKLWWNNKPTTPTFHKFYQELGKLMEKANKLNRQMCEAVLSNQELMFKLKEAKYDVLLSDPVTICGDLIALKLNIPFLYTLRFTPASTVERHCGKIPAPPSYVPAALSELTDRLSFGERIKNIISYHIQDYVFQKYWGKWDSYYSQVLGRPTTLCETMGKAEIWLIRTYWDLEFPRPFLPNFEFVGGLHCQPAKPLPEEMEDFVQSSGEHGIVVFSLGSMVQNLTDEKNNIIASALSQLPQKVIWRYKGKKLDMLGANTRTYDWIPQNDLLGHAKTKAFITHGGTNGIYEAIYHGIPMVGIPMFADQTDNILHMKAKGMAVELNIHTMKTEDLVDAVNTVIHNALFKKNARRISQIHHDQPIKPLDRAVFWIEFVMRHKGAKHLRAAAYHLTWYQYHCLDVIAFLIGCTVIFAFIAFKCGSYCFWKCGNILQKSKTD</sequence>
<evidence type="ECO:0000256" key="8">
    <source>
        <dbReference type="ARBA" id="ARBA00023136"/>
    </source>
</evidence>
<dbReference type="OrthoDB" id="5835829at2759"/>
<evidence type="ECO:0000256" key="4">
    <source>
        <dbReference type="ARBA" id="ARBA00022676"/>
    </source>
</evidence>
<dbReference type="Proteomes" id="UP000695026">
    <property type="component" value="Unplaced"/>
</dbReference>
<keyword evidence="5 9" id="KW-0808">Transferase</keyword>
<evidence type="ECO:0000313" key="13">
    <source>
        <dbReference type="RefSeq" id="XP_025029026.1"/>
    </source>
</evidence>
<dbReference type="AlphaFoldDB" id="A0A9F5JB22"/>
<keyword evidence="4 9" id="KW-0328">Glycosyltransferase</keyword>
<dbReference type="OMA" id="HFGIYEM"/>
<evidence type="ECO:0000256" key="9">
    <source>
        <dbReference type="RuleBase" id="RU003718"/>
    </source>
</evidence>
<dbReference type="InterPro" id="IPR050271">
    <property type="entry name" value="UDP-glycosyltransferase"/>
</dbReference>
<keyword evidence="7 10" id="KW-1133">Transmembrane helix</keyword>
<evidence type="ECO:0000256" key="3">
    <source>
        <dbReference type="ARBA" id="ARBA00012544"/>
    </source>
</evidence>
<feature type="transmembrane region" description="Helical" evidence="10">
    <location>
        <begin position="21"/>
        <end position="44"/>
    </location>
</feature>
<dbReference type="RefSeq" id="XP_015745339.2">
    <property type="nucleotide sequence ID" value="XM_015889853.2"/>
</dbReference>
<dbReference type="GO" id="GO:0015020">
    <property type="term" value="F:glucuronosyltransferase activity"/>
    <property type="evidence" value="ECO:0007669"/>
    <property type="project" value="UniProtKB-EC"/>
</dbReference>